<dbReference type="InterPro" id="IPR020555">
    <property type="entry name" value="MECDP_synthase_CS"/>
</dbReference>
<comment type="pathway">
    <text evidence="5 14">Isoprenoid biosynthesis; isopentenyl diphosphate biosynthesis via DXP pathway; isopentenyl diphosphate from 1-deoxy-D-xylulose 5-phosphate: step 2/6.</text>
</comment>
<dbReference type="InterPro" id="IPR029044">
    <property type="entry name" value="Nucleotide-diphossugar_trans"/>
</dbReference>
<dbReference type="PROSITE" id="PS01350">
    <property type="entry name" value="ISPF"/>
    <property type="match status" value="1"/>
</dbReference>
<feature type="binding site" evidence="14">
    <location>
        <position position="284"/>
    </location>
    <ligand>
        <name>a divalent metal cation</name>
        <dbReference type="ChEBI" id="CHEBI:60240"/>
    </ligand>
</feature>
<proteinExistence type="inferred from homology"/>
<evidence type="ECO:0000256" key="8">
    <source>
        <dbReference type="ARBA" id="ARBA00022679"/>
    </source>
</evidence>
<dbReference type="Gene3D" id="3.90.550.10">
    <property type="entry name" value="Spore Coat Polysaccharide Biosynthesis Protein SpsA, Chain A"/>
    <property type="match status" value="1"/>
</dbReference>
<feature type="binding site" evidence="14">
    <location>
        <begin position="374"/>
        <end position="377"/>
    </location>
    <ligand>
        <name>4-CDP-2-C-methyl-D-erythritol 2-phosphate</name>
        <dbReference type="ChEBI" id="CHEBI:57919"/>
    </ligand>
</feature>
<feature type="site" description="Transition state stabilizer" evidence="14">
    <location>
        <position position="27"/>
    </location>
</feature>
<feature type="binding site" evidence="14">
    <location>
        <position position="252"/>
    </location>
    <ligand>
        <name>a divalent metal cation</name>
        <dbReference type="ChEBI" id="CHEBI:60240"/>
    </ligand>
</feature>
<dbReference type="Proteomes" id="UP000292781">
    <property type="component" value="Unassembled WGS sequence"/>
</dbReference>
<organism evidence="16 17">
    <name type="scientific">Siculibacillus lacustris</name>
    <dbReference type="NCBI Taxonomy" id="1549641"/>
    <lineage>
        <taxon>Bacteria</taxon>
        <taxon>Pseudomonadati</taxon>
        <taxon>Pseudomonadota</taxon>
        <taxon>Alphaproteobacteria</taxon>
        <taxon>Hyphomicrobiales</taxon>
        <taxon>Ancalomicrobiaceae</taxon>
        <taxon>Siculibacillus</taxon>
    </lineage>
</organism>
<evidence type="ECO:0000259" key="15">
    <source>
        <dbReference type="Pfam" id="PF02542"/>
    </source>
</evidence>
<feature type="binding site" evidence="14">
    <location>
        <position position="384"/>
    </location>
    <ligand>
        <name>4-CDP-2-C-methyl-D-erythritol 2-phosphate</name>
        <dbReference type="ChEBI" id="CHEBI:57919"/>
    </ligand>
</feature>
<keyword evidence="9 14" id="KW-0548">Nucleotidyltransferase</keyword>
<evidence type="ECO:0000256" key="10">
    <source>
        <dbReference type="ARBA" id="ARBA00022723"/>
    </source>
</evidence>
<evidence type="ECO:0000256" key="7">
    <source>
        <dbReference type="ARBA" id="ARBA00009789"/>
    </source>
</evidence>
<keyword evidence="17" id="KW-1185">Reference proteome</keyword>
<dbReference type="GO" id="GO:0016114">
    <property type="term" value="P:terpenoid biosynthetic process"/>
    <property type="evidence" value="ECO:0007669"/>
    <property type="project" value="InterPro"/>
</dbReference>
<dbReference type="InterPro" id="IPR026596">
    <property type="entry name" value="IspD/F"/>
</dbReference>
<comment type="similarity">
    <text evidence="14">In the C-terminal section; belongs to the IspF family.</text>
</comment>
<evidence type="ECO:0000313" key="16">
    <source>
        <dbReference type="EMBL" id="TBW37029.1"/>
    </source>
</evidence>
<dbReference type="PANTHER" id="PTHR43181">
    <property type="entry name" value="2-C-METHYL-D-ERYTHRITOL 2,4-CYCLODIPHOSPHATE SYNTHASE, CHLOROPLASTIC"/>
    <property type="match status" value="1"/>
</dbReference>
<evidence type="ECO:0000256" key="12">
    <source>
        <dbReference type="ARBA" id="ARBA00023239"/>
    </source>
</evidence>
<sequence length="401" mass="41873">MAERQVAVVIVAAGTGTRAGEVGEAPKQYRRLAGRSLLAHTLDVFLAHPAIDRIVTVIHPDHGDLYAAAIADLAAAARLGPAVTGGASRQISVARGLEALAADPPDLVLVHDAARPFVTAAVIDRAIAALAEVEGALVAVPVVDTLKHADAAGHILATRPRNDLHAAQTPQGFRYPALLAAHRRAAAEGQDAFTDDAAVAEWAGLAVRVVTGDPANVKVTTAEDLIEAERRLDRDRFARAADVRVGTGYDVHALVPGDFVTLCGVRIDHDARLDGHSDADVALHALTDAILGALGDGDIGAHFPPSEMRWRGCDSAVFLADALARMAARGGFLAHADVTLIAEAPKIGPHREAMRTRLAQLCGVALDRVAVKATTNEKLGFVGRREGIAAIATATVRLPLP</sequence>
<keyword evidence="13 14" id="KW-0511">Multifunctional enzyme</keyword>
<dbReference type="NCBIfam" id="TIGR00453">
    <property type="entry name" value="ispD"/>
    <property type="match status" value="1"/>
</dbReference>
<dbReference type="Pfam" id="PF01128">
    <property type="entry name" value="IspD"/>
    <property type="match status" value="1"/>
</dbReference>
<name>A0A4Q9VN38_9HYPH</name>
<dbReference type="PANTHER" id="PTHR43181:SF1">
    <property type="entry name" value="2-C-METHYL-D-ERYTHRITOL 2,4-CYCLODIPHOSPHATE SYNTHASE, CHLOROPLASTIC"/>
    <property type="match status" value="1"/>
</dbReference>
<feature type="binding site" evidence="14">
    <location>
        <position position="381"/>
    </location>
    <ligand>
        <name>4-CDP-2-C-methyl-D-erythritol 2-phosphate</name>
        <dbReference type="ChEBI" id="CHEBI:57919"/>
    </ligand>
</feature>
<accession>A0A4Q9VN38</accession>
<comment type="similarity">
    <text evidence="6">Belongs to the IspF family.</text>
</comment>
<comment type="catalytic activity">
    <reaction evidence="1 14">
        <text>4-CDP-2-C-methyl-D-erythritol 2-phosphate = 2-C-methyl-D-erythritol 2,4-cyclic diphosphate + CMP</text>
        <dbReference type="Rhea" id="RHEA:23864"/>
        <dbReference type="ChEBI" id="CHEBI:57919"/>
        <dbReference type="ChEBI" id="CHEBI:58483"/>
        <dbReference type="ChEBI" id="CHEBI:60377"/>
        <dbReference type="EC" id="4.6.1.12"/>
    </reaction>
</comment>
<dbReference type="UniPathway" id="UPA00056">
    <property type="reaction ID" value="UER00093"/>
</dbReference>
<feature type="site" description="Transition state stabilizer" evidence="14">
    <location>
        <position position="276"/>
    </location>
</feature>
<evidence type="ECO:0000313" key="17">
    <source>
        <dbReference type="Proteomes" id="UP000292781"/>
    </source>
</evidence>
<dbReference type="HAMAP" id="MF_00107">
    <property type="entry name" value="IspF"/>
    <property type="match status" value="1"/>
</dbReference>
<dbReference type="GO" id="GO:0008685">
    <property type="term" value="F:2-C-methyl-D-erythritol 2,4-cyclodiphosphate synthase activity"/>
    <property type="evidence" value="ECO:0007669"/>
    <property type="project" value="UniProtKB-UniRule"/>
</dbReference>
<keyword evidence="10 14" id="KW-0479">Metal-binding</keyword>
<dbReference type="CDD" id="cd02516">
    <property type="entry name" value="CDP-ME_synthetase"/>
    <property type="match status" value="1"/>
</dbReference>
<keyword evidence="12 14" id="KW-0456">Lyase</keyword>
<evidence type="ECO:0000256" key="14">
    <source>
        <dbReference type="HAMAP-Rule" id="MF_01520"/>
    </source>
</evidence>
<feature type="domain" description="2-C-methyl-D-erythritol 2,4-cyclodiphosphate synthase" evidence="15">
    <location>
        <begin position="243"/>
        <end position="396"/>
    </location>
</feature>
<dbReference type="InterPro" id="IPR003526">
    <property type="entry name" value="MECDP_synthase"/>
</dbReference>
<evidence type="ECO:0000256" key="4">
    <source>
        <dbReference type="ARBA" id="ARBA00004709"/>
    </source>
</evidence>
<feature type="region of interest" description="2-C-methyl-D-erythritol 4-phosphate cytidylyltransferase" evidence="14">
    <location>
        <begin position="1"/>
        <end position="243"/>
    </location>
</feature>
<dbReference type="EMBL" id="SJFN01000017">
    <property type="protein sequence ID" value="TBW37029.1"/>
    <property type="molecule type" value="Genomic_DNA"/>
</dbReference>
<dbReference type="GO" id="GO:0019288">
    <property type="term" value="P:isopentenyl diphosphate biosynthetic process, methylerythritol 4-phosphate pathway"/>
    <property type="evidence" value="ECO:0007669"/>
    <property type="project" value="UniProtKB-UniRule"/>
</dbReference>
<dbReference type="GO" id="GO:0046872">
    <property type="term" value="F:metal ion binding"/>
    <property type="evidence" value="ECO:0007669"/>
    <property type="project" value="UniProtKB-KW"/>
</dbReference>
<feature type="site" description="Transition state stabilizer" evidence="14">
    <location>
        <position position="375"/>
    </location>
</feature>
<feature type="binding site" evidence="14">
    <location>
        <begin position="298"/>
        <end position="300"/>
    </location>
    <ligand>
        <name>4-CDP-2-C-methyl-D-erythritol 2-phosphate</name>
        <dbReference type="ChEBI" id="CHEBI:57919"/>
    </ligand>
</feature>
<protein>
    <recommendedName>
        <fullName evidence="14">Bifunctional enzyme IspD/IspF</fullName>
    </recommendedName>
    <domain>
        <recommendedName>
            <fullName evidence="14">2-C-methyl-D-erythritol 4-phosphate cytidylyltransferase</fullName>
            <ecNumber evidence="14">2.7.7.60</ecNumber>
        </recommendedName>
        <alternativeName>
            <fullName evidence="14">4-diphosphocytidyl-2C-methyl-D-erythritol synthase</fullName>
        </alternativeName>
        <alternativeName>
            <fullName evidence="14">MEP cytidylyltransferase</fullName>
            <shortName evidence="14">MCT</shortName>
        </alternativeName>
    </domain>
    <domain>
        <recommendedName>
            <fullName evidence="14">2-C-methyl-D-erythritol 2,4-cyclodiphosphate synthase</fullName>
            <shortName evidence="14">MECDP-synthase</shortName>
            <shortName evidence="14">MECPP-synthase</shortName>
            <shortName evidence="14">MECPS</shortName>
            <ecNumber evidence="14">4.6.1.12</ecNumber>
        </recommendedName>
    </domain>
</protein>
<dbReference type="FunFam" id="3.90.550.10:FF:000003">
    <property type="entry name" value="2-C-methyl-D-erythritol 4-phosphate cytidylyltransferase"/>
    <property type="match status" value="1"/>
</dbReference>
<dbReference type="SUPFAM" id="SSF53448">
    <property type="entry name" value="Nucleotide-diphospho-sugar transferases"/>
    <property type="match status" value="1"/>
</dbReference>
<feature type="region of interest" description="2-C-methyl-D-erythritol 2,4-cyclodiphosphate synthase" evidence="14">
    <location>
        <begin position="244"/>
        <end position="401"/>
    </location>
</feature>
<gene>
    <name evidence="14" type="primary">ispDF</name>
    <name evidence="16" type="ORF">EYW49_12830</name>
</gene>
<reference evidence="16 17" key="1">
    <citation type="submission" date="2019-02" db="EMBL/GenBank/DDBJ databases">
        <title>Siculibacillus lacustris gen. nov., sp. nov., a new rosette-forming bacterium isolated from a freshwater crater lake (Lake St. Ana, Romania).</title>
        <authorList>
            <person name="Felfoldi T."/>
            <person name="Marton Z."/>
            <person name="Szabo A."/>
            <person name="Mentes A."/>
            <person name="Boka K."/>
            <person name="Marialigeti K."/>
            <person name="Mathe I."/>
            <person name="Koncz M."/>
            <person name="Schumann P."/>
            <person name="Toth E."/>
        </authorList>
    </citation>
    <scope>NUCLEOTIDE SEQUENCE [LARGE SCALE GENOMIC DNA]</scope>
    <source>
        <strain evidence="16 17">SA-279</strain>
    </source>
</reference>
<evidence type="ECO:0000256" key="11">
    <source>
        <dbReference type="ARBA" id="ARBA00023229"/>
    </source>
</evidence>
<dbReference type="AlphaFoldDB" id="A0A4Q9VN38"/>
<evidence type="ECO:0000256" key="1">
    <source>
        <dbReference type="ARBA" id="ARBA00000200"/>
    </source>
</evidence>
<dbReference type="HAMAP" id="MF_01520">
    <property type="entry name" value="IspDF"/>
    <property type="match status" value="1"/>
</dbReference>
<feature type="site" description="Transition state stabilizer" evidence="14">
    <location>
        <position position="18"/>
    </location>
</feature>
<comment type="catalytic activity">
    <reaction evidence="2 14">
        <text>2-C-methyl-D-erythritol 4-phosphate + CTP + H(+) = 4-CDP-2-C-methyl-D-erythritol + diphosphate</text>
        <dbReference type="Rhea" id="RHEA:13429"/>
        <dbReference type="ChEBI" id="CHEBI:15378"/>
        <dbReference type="ChEBI" id="CHEBI:33019"/>
        <dbReference type="ChEBI" id="CHEBI:37563"/>
        <dbReference type="ChEBI" id="CHEBI:57823"/>
        <dbReference type="ChEBI" id="CHEBI:58262"/>
        <dbReference type="EC" id="2.7.7.60"/>
    </reaction>
</comment>
<evidence type="ECO:0000256" key="9">
    <source>
        <dbReference type="ARBA" id="ARBA00022695"/>
    </source>
</evidence>
<dbReference type="RefSeq" id="WP_131309978.1">
    <property type="nucleotide sequence ID" value="NZ_SJFN01000017.1"/>
</dbReference>
<feature type="binding site" evidence="14">
    <location>
        <begin position="250"/>
        <end position="252"/>
    </location>
    <ligand>
        <name>4-CDP-2-C-methyl-D-erythritol 2-phosphate</name>
        <dbReference type="ChEBI" id="CHEBI:57919"/>
    </ligand>
</feature>
<comment type="function">
    <text evidence="14">Bifunctional enzyme that catalyzes the formation of 4-diphosphocytidyl-2-C-methyl-D-erythritol from CTP and 2-C-methyl-D-erythritol 4-phosphate (MEP) (IspD), and catalyzes the conversion of 4-diphosphocytidyl-2-C-methyl-D-erythritol 2-phosphate (CDP-ME2P) to 2-C-methyl-D-erythritol 2,4-cyclodiphosphate (ME-CPP) with a corresponding release of cytidine 5-monophosphate (CMP) (IspF).</text>
</comment>
<evidence type="ECO:0000256" key="13">
    <source>
        <dbReference type="ARBA" id="ARBA00023268"/>
    </source>
</evidence>
<dbReference type="GO" id="GO:0050518">
    <property type="term" value="F:2-C-methyl-D-erythritol 4-phosphate cytidylyltransferase activity"/>
    <property type="evidence" value="ECO:0007669"/>
    <property type="project" value="UniProtKB-UniRule"/>
</dbReference>
<dbReference type="HAMAP" id="MF_00108">
    <property type="entry name" value="IspD"/>
    <property type="match status" value="1"/>
</dbReference>
<evidence type="ECO:0000256" key="2">
    <source>
        <dbReference type="ARBA" id="ARBA00001282"/>
    </source>
</evidence>
<feature type="site" description="Positions MEP for the nucleophilic attack" evidence="14">
    <location>
        <position position="161"/>
    </location>
</feature>
<comment type="cofactor">
    <cofactor evidence="3 14">
        <name>a divalent metal cation</name>
        <dbReference type="ChEBI" id="CHEBI:60240"/>
    </cofactor>
</comment>
<keyword evidence="8 14" id="KW-0808">Transferase</keyword>
<comment type="similarity">
    <text evidence="7">Belongs to the IspD/TarI cytidylyltransferase family. IspD subfamily.</text>
</comment>
<dbReference type="Pfam" id="PF02542">
    <property type="entry name" value="YgbB"/>
    <property type="match status" value="1"/>
</dbReference>
<comment type="similarity">
    <text evidence="14">In the N-terminal section; belongs to the IspD/TarI cytidylyltransferase family. IspD subfamily.</text>
</comment>
<dbReference type="InterPro" id="IPR036571">
    <property type="entry name" value="MECDP_synthase_sf"/>
</dbReference>
<dbReference type="CDD" id="cd00554">
    <property type="entry name" value="MECDP_synthase"/>
    <property type="match status" value="1"/>
</dbReference>
<dbReference type="InterPro" id="IPR018294">
    <property type="entry name" value="ISPD_synthase_CS"/>
</dbReference>
<keyword evidence="11 14" id="KW-0414">Isoprene biosynthesis</keyword>
<dbReference type="SUPFAM" id="SSF69765">
    <property type="entry name" value="IpsF-like"/>
    <property type="match status" value="1"/>
</dbReference>
<evidence type="ECO:0000256" key="6">
    <source>
        <dbReference type="ARBA" id="ARBA00008480"/>
    </source>
</evidence>
<feature type="binding site" evidence="14">
    <location>
        <begin position="276"/>
        <end position="277"/>
    </location>
    <ligand>
        <name>4-CDP-2-C-methyl-D-erythritol 2-phosphate</name>
        <dbReference type="ChEBI" id="CHEBI:57919"/>
    </ligand>
</feature>
<dbReference type="NCBIfam" id="NF006899">
    <property type="entry name" value="PRK09382.1"/>
    <property type="match status" value="1"/>
</dbReference>
<dbReference type="InterPro" id="IPR001228">
    <property type="entry name" value="IspD"/>
</dbReference>
<evidence type="ECO:0000256" key="5">
    <source>
        <dbReference type="ARBA" id="ARBA00004787"/>
    </source>
</evidence>
<evidence type="ECO:0000256" key="3">
    <source>
        <dbReference type="ARBA" id="ARBA00001968"/>
    </source>
</evidence>
<dbReference type="EC" id="2.7.7.60" evidence="14"/>
<dbReference type="PROSITE" id="PS01295">
    <property type="entry name" value="ISPD"/>
    <property type="match status" value="1"/>
</dbReference>
<dbReference type="EC" id="4.6.1.12" evidence="14"/>
<dbReference type="InterPro" id="IPR034683">
    <property type="entry name" value="IspD/TarI"/>
</dbReference>
<feature type="binding site" evidence="14">
    <location>
        <position position="250"/>
    </location>
    <ligand>
        <name>a divalent metal cation</name>
        <dbReference type="ChEBI" id="CHEBI:60240"/>
    </ligand>
</feature>
<dbReference type="NCBIfam" id="TIGR00151">
    <property type="entry name" value="ispF"/>
    <property type="match status" value="1"/>
</dbReference>
<comment type="pathway">
    <text evidence="4 14">Isoprenoid biosynthesis; isopentenyl diphosphate biosynthesis via DXP pathway; isopentenyl diphosphate from 1-deoxy-D-xylulose 5-phosphate: step 4/6.</text>
</comment>
<dbReference type="OrthoDB" id="9804336at2"/>
<comment type="caution">
    <text evidence="14">Lacks conserved residue(s) required for the propagation of feature annotation.</text>
</comment>
<feature type="site" description="Positions MEP for the nucleophilic attack" evidence="14">
    <location>
        <position position="218"/>
    </location>
</feature>
<dbReference type="Gene3D" id="3.30.1330.50">
    <property type="entry name" value="2-C-methyl-D-erythritol 2,4-cyclodiphosphate synthase"/>
    <property type="match status" value="1"/>
</dbReference>
<comment type="caution">
    <text evidence="16">The sequence shown here is derived from an EMBL/GenBank/DDBJ whole genome shotgun (WGS) entry which is preliminary data.</text>
</comment>